<evidence type="ECO:0000259" key="3">
    <source>
        <dbReference type="Pfam" id="PF01370"/>
    </source>
</evidence>
<evidence type="ECO:0000256" key="1">
    <source>
        <dbReference type="ARBA" id="ARBA00006484"/>
    </source>
</evidence>
<dbReference type="EMBL" id="JAYGHT010000192">
    <property type="protein sequence ID" value="MEA5522691.1"/>
    <property type="molecule type" value="Genomic_DNA"/>
</dbReference>
<evidence type="ECO:0000313" key="4">
    <source>
        <dbReference type="EMBL" id="MEA5522691.1"/>
    </source>
</evidence>
<dbReference type="PANTHER" id="PTHR44196:SF1">
    <property type="entry name" value="DEHYDROGENASE_REDUCTASE SDR FAMILY MEMBER 7B"/>
    <property type="match status" value="1"/>
</dbReference>
<proteinExistence type="inferred from homology"/>
<dbReference type="Gene3D" id="3.40.50.720">
    <property type="entry name" value="NAD(P)-binding Rossmann-like Domain"/>
    <property type="match status" value="1"/>
</dbReference>
<name>A0ABU5U6A9_9CYAN</name>
<dbReference type="PANTHER" id="PTHR44196">
    <property type="entry name" value="DEHYDROGENASE/REDUCTASE SDR FAMILY MEMBER 7B"/>
    <property type="match status" value="1"/>
</dbReference>
<dbReference type="InterPro" id="IPR001509">
    <property type="entry name" value="Epimerase_deHydtase"/>
</dbReference>
<reference evidence="4 5" key="1">
    <citation type="submission" date="2023-12" db="EMBL/GenBank/DDBJ databases">
        <title>Baltic Sea Cyanobacteria.</title>
        <authorList>
            <person name="Delbaje E."/>
            <person name="Fewer D.P."/>
            <person name="Shishido T.K."/>
        </authorList>
    </citation>
    <scope>NUCLEOTIDE SEQUENCE [LARGE SCALE GENOMIC DNA]</scope>
    <source>
        <strain evidence="4 5">CCNP 1315</strain>
    </source>
</reference>
<dbReference type="RefSeq" id="WP_323275061.1">
    <property type="nucleotide sequence ID" value="NZ_JAYGHT010000192.1"/>
</dbReference>
<keyword evidence="2" id="KW-0560">Oxidoreductase</keyword>
<dbReference type="SUPFAM" id="SSF51735">
    <property type="entry name" value="NAD(P)-binding Rossmann-fold domains"/>
    <property type="match status" value="1"/>
</dbReference>
<evidence type="ECO:0000256" key="2">
    <source>
        <dbReference type="ARBA" id="ARBA00023002"/>
    </source>
</evidence>
<organism evidence="4 5">
    <name type="scientific">Limnoraphis robusta CCNP1315</name>
    <dbReference type="NCBI Taxonomy" id="3110306"/>
    <lineage>
        <taxon>Bacteria</taxon>
        <taxon>Bacillati</taxon>
        <taxon>Cyanobacteriota</taxon>
        <taxon>Cyanophyceae</taxon>
        <taxon>Oscillatoriophycideae</taxon>
        <taxon>Oscillatoriales</taxon>
        <taxon>Sirenicapillariaceae</taxon>
        <taxon>Limnoraphis</taxon>
    </lineage>
</organism>
<feature type="domain" description="NAD-dependent epimerase/dehydratase" evidence="3">
    <location>
        <begin position="5"/>
        <end position="74"/>
    </location>
</feature>
<keyword evidence="5" id="KW-1185">Reference proteome</keyword>
<dbReference type="InterPro" id="IPR036291">
    <property type="entry name" value="NAD(P)-bd_dom_sf"/>
</dbReference>
<accession>A0ABU5U6A9</accession>
<evidence type="ECO:0000313" key="5">
    <source>
        <dbReference type="Proteomes" id="UP001301728"/>
    </source>
</evidence>
<dbReference type="Proteomes" id="UP001301728">
    <property type="component" value="Unassembled WGS sequence"/>
</dbReference>
<sequence>MKKTVVITGISGTLGSALGKVYMQQGCHVVGVTRQPNLQGEGYNELCVSPQETIEDAQKLFSYDPDVVILNAGQIETEVGEGGVPLVELVESMNRVNYTWPAVVAVEAAKQKRDRLLDVIAIGSIADGSPSCFGPVYHSGKIALHYYWSGVGPIVYYASDKMIRLRFYRPGVIAGPLAWAPVNRLNEKAYKIRENRVNSAPSADHVADKIVNWIENSKQWVGTYHEPFSFLIFKYLFALFPNQFYRLQLLGWPRGSKFIKPAEK</sequence>
<comment type="similarity">
    <text evidence="1">Belongs to the short-chain dehydrogenases/reductases (SDR) family.</text>
</comment>
<dbReference type="Pfam" id="PF01370">
    <property type="entry name" value="Epimerase"/>
    <property type="match status" value="1"/>
</dbReference>
<gene>
    <name evidence="4" type="ORF">VB854_27550</name>
</gene>
<comment type="caution">
    <text evidence="4">The sequence shown here is derived from an EMBL/GenBank/DDBJ whole genome shotgun (WGS) entry which is preliminary data.</text>
</comment>
<protein>
    <submittedName>
        <fullName evidence="4">SDR family NAD(P)-dependent oxidoreductase</fullName>
    </submittedName>
</protein>